<dbReference type="EMBL" id="CP009526">
    <property type="protein sequence ID" value="AKB51546.1"/>
    <property type="molecule type" value="Genomic_DNA"/>
</dbReference>
<dbReference type="PANTHER" id="PTHR41775:SF1">
    <property type="entry name" value="PEPTIDASE M6-LIKE DOMAIN-CONTAINING PROTEIN"/>
    <property type="match status" value="1"/>
</dbReference>
<dbReference type="KEGG" id="mbw:MSBRW_2293"/>
<accession>A0A0E3LLM8</accession>
<name>A0A0E3LLM8_METBA</name>
<dbReference type="AlphaFoldDB" id="A0A0E3LLM8"/>
<organism evidence="1 2">
    <name type="scientific">Methanosarcina barkeri str. Wiesmoor</name>
    <dbReference type="NCBI Taxonomy" id="1434109"/>
    <lineage>
        <taxon>Archaea</taxon>
        <taxon>Methanobacteriati</taxon>
        <taxon>Methanobacteriota</taxon>
        <taxon>Stenosarchaea group</taxon>
        <taxon>Methanomicrobia</taxon>
        <taxon>Methanosarcinales</taxon>
        <taxon>Methanosarcinaceae</taxon>
        <taxon>Methanosarcina</taxon>
    </lineage>
</organism>
<reference evidence="1 2" key="1">
    <citation type="submission" date="2014-07" db="EMBL/GenBank/DDBJ databases">
        <title>Methanogenic archaea and the global carbon cycle.</title>
        <authorList>
            <person name="Henriksen J.R."/>
            <person name="Luke J."/>
            <person name="Reinhart S."/>
            <person name="Benedict M.N."/>
            <person name="Youngblut N.D."/>
            <person name="Metcalf M.E."/>
            <person name="Whitaker R.J."/>
            <person name="Metcalf W.W."/>
        </authorList>
    </citation>
    <scope>NUCLEOTIDE SEQUENCE [LARGE SCALE GENOMIC DNA]</scope>
    <source>
        <strain evidence="1 2">Wiesmoor</strain>
    </source>
</reference>
<dbReference type="PATRIC" id="fig|1434109.4.peg.2959"/>
<dbReference type="PANTHER" id="PTHR41775">
    <property type="entry name" value="SECRETED PROTEIN-RELATED"/>
    <property type="match status" value="1"/>
</dbReference>
<dbReference type="GO" id="GO:0006508">
    <property type="term" value="P:proteolysis"/>
    <property type="evidence" value="ECO:0007669"/>
    <property type="project" value="InterPro"/>
</dbReference>
<dbReference type="InterPro" id="IPR008757">
    <property type="entry name" value="Peptidase_M6-like_domain"/>
</dbReference>
<evidence type="ECO:0008006" key="3">
    <source>
        <dbReference type="Google" id="ProtNLM"/>
    </source>
</evidence>
<evidence type="ECO:0000313" key="2">
    <source>
        <dbReference type="Proteomes" id="UP000033038"/>
    </source>
</evidence>
<protein>
    <recommendedName>
        <fullName evidence="3">Secreted metalloprotease</fullName>
    </recommendedName>
</protein>
<dbReference type="NCBIfam" id="TIGR03296">
    <property type="entry name" value="M6dom_TIGR03296"/>
    <property type="match status" value="1"/>
</dbReference>
<dbReference type="HOGENOM" id="CLU_022018_0_0_2"/>
<evidence type="ECO:0000313" key="1">
    <source>
        <dbReference type="EMBL" id="AKB51546.1"/>
    </source>
</evidence>
<dbReference type="GO" id="GO:0008233">
    <property type="term" value="F:peptidase activity"/>
    <property type="evidence" value="ECO:0007669"/>
    <property type="project" value="InterPro"/>
</dbReference>
<dbReference type="Proteomes" id="UP000033038">
    <property type="component" value="Chromosome"/>
</dbReference>
<proteinExistence type="predicted"/>
<gene>
    <name evidence="1" type="ORF">MSBRW_2293</name>
</gene>
<sequence length="543" mass="60975">MSAITGEILTFSQEKGPDVKLRVFGDEFYSRYENLNGYTVVYDVDLGRFCYAYLIKGEFVSSGVDLSRAPPEKIWRHLKESEQVRNDKFEARYVKMNPPAEPYQPTATLKTFGPNKGLLEGRRLSEGDIKGLTILVQFKDVKSTVIREDVDRMLNGENYTENGNFCSVREYFQLMSGGKLNYTNVVVGPVTLSKNRQYYVAHLLVEEALDLAIASGVNLKEFDSRGEKIVDAINFLYAGQTQYIGELWPHNYYLDISRGDMKTHFYMLSSLGRSKEDLSIGTLCHENGHMLCRWPDIYDYGVRDGDFEKSAGLGYYCLMSAGNHNNSGRTPSPVCAYLRYLVGWCDNVVLLDKPGEYQVAHGDYNTAYIFKSRKCHDEEFCNEFFLIENRSQLSLDKYIISSGLAVYHCDTLGSNEWQGGTPTKHYQCGLLQADGHLDLETNRNMGDETDLFKETAGITISHNTLPSSNLWDGSESGLIISNISAPGQIITFQVGTSGVSPAIKAVIPGIEGKEISKRVELIKIIEEAQDKIDEGLEKLRAIA</sequence>